<feature type="region of interest" description="Disordered" evidence="1">
    <location>
        <begin position="1"/>
        <end position="30"/>
    </location>
</feature>
<dbReference type="HOGENOM" id="CLU_2793767_0_0_1"/>
<evidence type="ECO:0000313" key="2">
    <source>
        <dbReference type="EMBL" id="EMD31046.1"/>
    </source>
</evidence>
<name>M2QWZ6_CERS8</name>
<dbReference type="AlphaFoldDB" id="M2QWZ6"/>
<accession>M2QWZ6</accession>
<dbReference type="Proteomes" id="UP000016930">
    <property type="component" value="Unassembled WGS sequence"/>
</dbReference>
<evidence type="ECO:0000313" key="3">
    <source>
        <dbReference type="Proteomes" id="UP000016930"/>
    </source>
</evidence>
<evidence type="ECO:0000256" key="1">
    <source>
        <dbReference type="SAM" id="MobiDB-lite"/>
    </source>
</evidence>
<dbReference type="EMBL" id="KB445825">
    <property type="protein sequence ID" value="EMD31046.1"/>
    <property type="molecule type" value="Genomic_DNA"/>
</dbReference>
<sequence length="68" mass="7230">MSWFPSAATSEDLASDLPQQQKSADMHTGYLGRRTSMVELDGAVAAPSSSLCVTLQPSGDYARSLNSH</sequence>
<reference evidence="2 3" key="1">
    <citation type="journal article" date="2012" name="Proc. Natl. Acad. Sci. U.S.A.">
        <title>Comparative genomics of Ceriporiopsis subvermispora and Phanerochaete chrysosporium provide insight into selective ligninolysis.</title>
        <authorList>
            <person name="Fernandez-Fueyo E."/>
            <person name="Ruiz-Duenas F.J."/>
            <person name="Ferreira P."/>
            <person name="Floudas D."/>
            <person name="Hibbett D.S."/>
            <person name="Canessa P."/>
            <person name="Larrondo L.F."/>
            <person name="James T.Y."/>
            <person name="Seelenfreund D."/>
            <person name="Lobos S."/>
            <person name="Polanco R."/>
            <person name="Tello M."/>
            <person name="Honda Y."/>
            <person name="Watanabe T."/>
            <person name="Watanabe T."/>
            <person name="Ryu J.S."/>
            <person name="Kubicek C.P."/>
            <person name="Schmoll M."/>
            <person name="Gaskell J."/>
            <person name="Hammel K.E."/>
            <person name="St John F.J."/>
            <person name="Vanden Wymelenberg A."/>
            <person name="Sabat G."/>
            <person name="Splinter BonDurant S."/>
            <person name="Syed K."/>
            <person name="Yadav J.S."/>
            <person name="Doddapaneni H."/>
            <person name="Subramanian V."/>
            <person name="Lavin J.L."/>
            <person name="Oguiza J.A."/>
            <person name="Perez G."/>
            <person name="Pisabarro A.G."/>
            <person name="Ramirez L."/>
            <person name="Santoyo F."/>
            <person name="Master E."/>
            <person name="Coutinho P.M."/>
            <person name="Henrissat B."/>
            <person name="Lombard V."/>
            <person name="Magnuson J.K."/>
            <person name="Kuees U."/>
            <person name="Hori C."/>
            <person name="Igarashi K."/>
            <person name="Samejima M."/>
            <person name="Held B.W."/>
            <person name="Barry K.W."/>
            <person name="LaButti K.M."/>
            <person name="Lapidus A."/>
            <person name="Lindquist E.A."/>
            <person name="Lucas S.M."/>
            <person name="Riley R."/>
            <person name="Salamov A.A."/>
            <person name="Hoffmeister D."/>
            <person name="Schwenk D."/>
            <person name="Hadar Y."/>
            <person name="Yarden O."/>
            <person name="de Vries R.P."/>
            <person name="Wiebenga A."/>
            <person name="Stenlid J."/>
            <person name="Eastwood D."/>
            <person name="Grigoriev I.V."/>
            <person name="Berka R.M."/>
            <person name="Blanchette R.A."/>
            <person name="Kersten P."/>
            <person name="Martinez A.T."/>
            <person name="Vicuna R."/>
            <person name="Cullen D."/>
        </authorList>
    </citation>
    <scope>NUCLEOTIDE SEQUENCE [LARGE SCALE GENOMIC DNA]</scope>
    <source>
        <strain evidence="2 3">B</strain>
    </source>
</reference>
<gene>
    <name evidence="2" type="ORF">CERSUDRAFT_100768</name>
</gene>
<proteinExistence type="predicted"/>
<organism evidence="2 3">
    <name type="scientific">Ceriporiopsis subvermispora (strain B)</name>
    <name type="common">White-rot fungus</name>
    <name type="synonym">Gelatoporia subvermispora</name>
    <dbReference type="NCBI Taxonomy" id="914234"/>
    <lineage>
        <taxon>Eukaryota</taxon>
        <taxon>Fungi</taxon>
        <taxon>Dikarya</taxon>
        <taxon>Basidiomycota</taxon>
        <taxon>Agaricomycotina</taxon>
        <taxon>Agaricomycetes</taxon>
        <taxon>Polyporales</taxon>
        <taxon>Gelatoporiaceae</taxon>
        <taxon>Gelatoporia</taxon>
    </lineage>
</organism>
<keyword evidence="3" id="KW-1185">Reference proteome</keyword>
<protein>
    <submittedName>
        <fullName evidence="2">Uncharacterized protein</fullName>
    </submittedName>
</protein>